<dbReference type="Gene3D" id="1.10.8.50">
    <property type="match status" value="1"/>
</dbReference>
<dbReference type="EMBL" id="SDIL01000054">
    <property type="protein sequence ID" value="RXK38083.1"/>
    <property type="molecule type" value="Genomic_DNA"/>
</dbReference>
<sequence length="459" mass="52122">MPELPEVERARKLIHDTCRGYKIKHVDSLEDKIVYTGGTTHDDFWLTLSGKGRFPVMHFGMTGMIQQLKGQEPTWYRRRPKESPTTWPPRFYKFVLELEPQAGSVSDEPRELAFIDGRRLGRLRLIPHPVIDHPPVSLLGFDPVLSMPSLEEFQKLLLKKKGTVKGVIMDQAFSAGVGNWVADERVFPSKLILYQAHIHPSCPIPHLSEKDVENLHHWIRKVPLMAVEVNADSLQFPDNWLFRWRWVKGKKVKAAKGRKVKEESVEGGQPPGTEDVKPKDVEFLALPNGKPATIEFIEVGGRTTALVKELQKMPEGVDIKPKISKGKRKVESDRSEGEVSDTEVKPRGRSGRKSRDEVIDEIVEVKKGETKQKRIRSKRKSKKMESESEVDEDSEKEVETKDQDENSHESKKEASNPIKKQRRSGPSNDSASRPSRPKRSSGASKRMRDVSSELSDAPE</sequence>
<feature type="compositionally biased region" description="Basic and acidic residues" evidence="10">
    <location>
        <begin position="397"/>
        <end position="414"/>
    </location>
</feature>
<evidence type="ECO:0000256" key="7">
    <source>
        <dbReference type="ARBA" id="ARBA00023239"/>
    </source>
</evidence>
<feature type="compositionally biased region" description="Basic and acidic residues" evidence="10">
    <location>
        <begin position="329"/>
        <end position="346"/>
    </location>
</feature>
<feature type="compositionally biased region" description="Low complexity" evidence="10">
    <location>
        <begin position="430"/>
        <end position="444"/>
    </location>
</feature>
<comment type="catalytic activity">
    <reaction evidence="1">
        <text>Hydrolysis of DNA containing ring-opened 7-methylguanine residues, releasing 2,6-diamino-4-hydroxy-5-(N-methyl)formamidopyrimidine.</text>
        <dbReference type="EC" id="3.2.2.23"/>
    </reaction>
</comment>
<dbReference type="GO" id="GO:0003684">
    <property type="term" value="F:damaged DNA binding"/>
    <property type="evidence" value="ECO:0007669"/>
    <property type="project" value="InterPro"/>
</dbReference>
<evidence type="ECO:0000256" key="6">
    <source>
        <dbReference type="ARBA" id="ARBA00023204"/>
    </source>
</evidence>
<keyword evidence="8" id="KW-0511">Multifunctional enzyme</keyword>
<dbReference type="InterPro" id="IPR012319">
    <property type="entry name" value="FPG_cat"/>
</dbReference>
<feature type="domain" description="Formamidopyrimidine-DNA glycosylase catalytic" evidence="11">
    <location>
        <begin position="2"/>
        <end position="121"/>
    </location>
</feature>
<feature type="compositionally biased region" description="Acidic residues" evidence="10">
    <location>
        <begin position="387"/>
        <end position="396"/>
    </location>
</feature>
<dbReference type="Gene3D" id="3.20.190.10">
    <property type="entry name" value="MutM-like, N-terminal"/>
    <property type="match status" value="2"/>
</dbReference>
<dbReference type="GO" id="GO:0003906">
    <property type="term" value="F:DNA-(apurinic or apyrimidinic site) endonuclease activity"/>
    <property type="evidence" value="ECO:0007669"/>
    <property type="project" value="InterPro"/>
</dbReference>
<dbReference type="PANTHER" id="PTHR22993:SF9">
    <property type="entry name" value="FORMAMIDOPYRIMIDINE-DNA GLYCOSYLASE"/>
    <property type="match status" value="1"/>
</dbReference>
<keyword evidence="13" id="KW-1185">Reference proteome</keyword>
<dbReference type="GO" id="GO:0006284">
    <property type="term" value="P:base-excision repair"/>
    <property type="evidence" value="ECO:0007669"/>
    <property type="project" value="InterPro"/>
</dbReference>
<name>A0A4Q1BK03_TREME</name>
<dbReference type="GO" id="GO:0008270">
    <property type="term" value="F:zinc ion binding"/>
    <property type="evidence" value="ECO:0007669"/>
    <property type="project" value="InterPro"/>
</dbReference>
<evidence type="ECO:0000256" key="9">
    <source>
        <dbReference type="ARBA" id="ARBA00023295"/>
    </source>
</evidence>
<keyword evidence="4" id="KW-0378">Hydrolase</keyword>
<dbReference type="SUPFAM" id="SSF46946">
    <property type="entry name" value="S13-like H2TH domain"/>
    <property type="match status" value="1"/>
</dbReference>
<dbReference type="CDD" id="cd08972">
    <property type="entry name" value="PF_Nei_N"/>
    <property type="match status" value="1"/>
</dbReference>
<dbReference type="SMART" id="SM00898">
    <property type="entry name" value="Fapy_DNA_glyco"/>
    <property type="match status" value="1"/>
</dbReference>
<dbReference type="InterPro" id="IPR010979">
    <property type="entry name" value="Ribosomal_uS13-like_H2TH"/>
</dbReference>
<keyword evidence="7" id="KW-0456">Lyase</keyword>
<dbReference type="InParanoid" id="A0A4Q1BK03"/>
<evidence type="ECO:0000313" key="12">
    <source>
        <dbReference type="EMBL" id="RXK38083.1"/>
    </source>
</evidence>
<evidence type="ECO:0000256" key="10">
    <source>
        <dbReference type="SAM" id="MobiDB-lite"/>
    </source>
</evidence>
<dbReference type="SUPFAM" id="SSF81624">
    <property type="entry name" value="N-terminal domain of MutM-like DNA repair proteins"/>
    <property type="match status" value="1"/>
</dbReference>
<evidence type="ECO:0000259" key="11">
    <source>
        <dbReference type="PROSITE" id="PS51068"/>
    </source>
</evidence>
<dbReference type="InterPro" id="IPR015886">
    <property type="entry name" value="H2TH_FPG"/>
</dbReference>
<dbReference type="OrthoDB" id="444592at2759"/>
<protein>
    <recommendedName>
        <fullName evidence="11">Formamidopyrimidine-DNA glycosylase catalytic domain-containing protein</fullName>
    </recommendedName>
</protein>
<feature type="compositionally biased region" description="Basic and acidic residues" evidence="10">
    <location>
        <begin position="353"/>
        <end position="372"/>
    </location>
</feature>
<evidence type="ECO:0000313" key="13">
    <source>
        <dbReference type="Proteomes" id="UP000289152"/>
    </source>
</evidence>
<dbReference type="InterPro" id="IPR035937">
    <property type="entry name" value="FPG_N"/>
</dbReference>
<feature type="region of interest" description="Disordered" evidence="10">
    <location>
        <begin position="257"/>
        <end position="278"/>
    </location>
</feature>
<dbReference type="STRING" id="5217.A0A4Q1BK03"/>
<keyword evidence="3" id="KW-0227">DNA damage</keyword>
<evidence type="ECO:0000256" key="5">
    <source>
        <dbReference type="ARBA" id="ARBA00023125"/>
    </source>
</evidence>
<dbReference type="Proteomes" id="UP000289152">
    <property type="component" value="Unassembled WGS sequence"/>
</dbReference>
<dbReference type="PROSITE" id="PS51068">
    <property type="entry name" value="FPG_CAT"/>
    <property type="match status" value="1"/>
</dbReference>
<dbReference type="Pfam" id="PF01149">
    <property type="entry name" value="Fapy_DNA_glyco"/>
    <property type="match status" value="1"/>
</dbReference>
<accession>A0A4Q1BK03</accession>
<reference evidence="12 13" key="1">
    <citation type="submission" date="2016-06" db="EMBL/GenBank/DDBJ databases">
        <title>Evolution of pathogenesis and genome organization in the Tremellales.</title>
        <authorList>
            <person name="Cuomo C."/>
            <person name="Litvintseva A."/>
            <person name="Heitman J."/>
            <person name="Chen Y."/>
            <person name="Sun S."/>
            <person name="Springer D."/>
            <person name="Dromer F."/>
            <person name="Young S."/>
            <person name="Zeng Q."/>
            <person name="Chapman S."/>
            <person name="Gujja S."/>
            <person name="Saif S."/>
            <person name="Birren B."/>
        </authorList>
    </citation>
    <scope>NUCLEOTIDE SEQUENCE [LARGE SCALE GENOMIC DNA]</scope>
    <source>
        <strain evidence="12 13">ATCC 28783</strain>
    </source>
</reference>
<comment type="caution">
    <text evidence="12">The sequence shown here is derived from an EMBL/GenBank/DDBJ whole genome shotgun (WGS) entry which is preliminary data.</text>
</comment>
<feature type="region of interest" description="Disordered" evidence="10">
    <location>
        <begin position="318"/>
        <end position="459"/>
    </location>
</feature>
<organism evidence="12 13">
    <name type="scientific">Tremella mesenterica</name>
    <name type="common">Jelly fungus</name>
    <dbReference type="NCBI Taxonomy" id="5217"/>
    <lineage>
        <taxon>Eukaryota</taxon>
        <taxon>Fungi</taxon>
        <taxon>Dikarya</taxon>
        <taxon>Basidiomycota</taxon>
        <taxon>Agaricomycotina</taxon>
        <taxon>Tremellomycetes</taxon>
        <taxon>Tremellales</taxon>
        <taxon>Tremellaceae</taxon>
        <taxon>Tremella</taxon>
    </lineage>
</organism>
<evidence type="ECO:0000256" key="4">
    <source>
        <dbReference type="ARBA" id="ARBA00022801"/>
    </source>
</evidence>
<dbReference type="GO" id="GO:0008534">
    <property type="term" value="F:oxidized purine nucleobase lesion DNA N-glycosylase activity"/>
    <property type="evidence" value="ECO:0007669"/>
    <property type="project" value="UniProtKB-EC"/>
</dbReference>
<dbReference type="PANTHER" id="PTHR22993">
    <property type="entry name" value="FORMAMIDOPYRIMIDINE-DNA GLYCOSYLASE"/>
    <property type="match status" value="1"/>
</dbReference>
<keyword evidence="5" id="KW-0238">DNA-binding</keyword>
<dbReference type="VEuPathDB" id="FungiDB:TREMEDRAFT_15463"/>
<evidence type="ECO:0000256" key="2">
    <source>
        <dbReference type="ARBA" id="ARBA00009409"/>
    </source>
</evidence>
<gene>
    <name evidence="12" type="ORF">M231_04642</name>
</gene>
<dbReference type="GO" id="GO:0016829">
    <property type="term" value="F:lyase activity"/>
    <property type="evidence" value="ECO:0007669"/>
    <property type="project" value="UniProtKB-KW"/>
</dbReference>
<dbReference type="Pfam" id="PF06831">
    <property type="entry name" value="H2TH"/>
    <property type="match status" value="1"/>
</dbReference>
<comment type="similarity">
    <text evidence="2">Belongs to the FPG family.</text>
</comment>
<keyword evidence="9" id="KW-0326">Glycosidase</keyword>
<evidence type="ECO:0000256" key="8">
    <source>
        <dbReference type="ARBA" id="ARBA00023268"/>
    </source>
</evidence>
<evidence type="ECO:0000256" key="1">
    <source>
        <dbReference type="ARBA" id="ARBA00001668"/>
    </source>
</evidence>
<evidence type="ECO:0000256" key="3">
    <source>
        <dbReference type="ARBA" id="ARBA00022763"/>
    </source>
</evidence>
<proteinExistence type="inferred from homology"/>
<dbReference type="AlphaFoldDB" id="A0A4Q1BK03"/>
<feature type="compositionally biased region" description="Basic residues" evidence="10">
    <location>
        <begin position="373"/>
        <end position="382"/>
    </location>
</feature>
<dbReference type="SMART" id="SM01232">
    <property type="entry name" value="H2TH"/>
    <property type="match status" value="1"/>
</dbReference>
<dbReference type="GO" id="GO:0005634">
    <property type="term" value="C:nucleus"/>
    <property type="evidence" value="ECO:0007669"/>
    <property type="project" value="TreeGrafter"/>
</dbReference>
<keyword evidence="6" id="KW-0234">DNA repair</keyword>